<feature type="non-terminal residue" evidence="1">
    <location>
        <position position="108"/>
    </location>
</feature>
<protein>
    <submittedName>
        <fullName evidence="1">Uncharacterized protein</fullName>
    </submittedName>
</protein>
<keyword evidence="2" id="KW-1185">Reference proteome</keyword>
<evidence type="ECO:0000313" key="1">
    <source>
        <dbReference type="EMBL" id="WYW20622.1"/>
    </source>
</evidence>
<reference evidence="1" key="1">
    <citation type="submission" date="2023-10" db="EMBL/GenBank/DDBJ databases">
        <title>Whole genome sequencing of actinobacterial strain Amycolatopsis sp. (BCA-696) identifies the underlying plant growth-promoting genes.</title>
        <authorList>
            <person name="Gandham P."/>
            <person name="Vadla N."/>
            <person name="Saji A."/>
            <person name="Srinivas V."/>
            <person name="Ruperao P."/>
            <person name="Selvanayagam S."/>
            <person name="Saxena R.K."/>
            <person name="Rathore A."/>
            <person name="Gopalakrishnan S."/>
            <person name="Thakur V."/>
        </authorList>
    </citation>
    <scope>NUCLEOTIDE SEQUENCE</scope>
    <source>
        <strain evidence="1">BCA-696</strain>
    </source>
</reference>
<organism evidence="1 2">
    <name type="scientific">Amycolatopsis coloradensis</name>
    <dbReference type="NCBI Taxonomy" id="76021"/>
    <lineage>
        <taxon>Bacteria</taxon>
        <taxon>Bacillati</taxon>
        <taxon>Actinomycetota</taxon>
        <taxon>Actinomycetes</taxon>
        <taxon>Pseudonocardiales</taxon>
        <taxon>Pseudonocardiaceae</taxon>
        <taxon>Amycolatopsis</taxon>
    </lineage>
</organism>
<gene>
    <name evidence="1" type="ORF">LCL61_34235</name>
</gene>
<proteinExistence type="predicted"/>
<name>A0ACD5BMH4_9PSEU</name>
<accession>A0ACD5BMH4</accession>
<evidence type="ECO:0000313" key="2">
    <source>
        <dbReference type="Proteomes" id="UP001456344"/>
    </source>
</evidence>
<dbReference type="EMBL" id="CP150484">
    <property type="protein sequence ID" value="WYW20622.1"/>
    <property type="molecule type" value="Genomic_DNA"/>
</dbReference>
<dbReference type="Proteomes" id="UP001456344">
    <property type="component" value="Chromosome"/>
</dbReference>
<sequence>MHSLLSTKPSLSVIIKLTGSFANVACRPRNTSLPHSYSSEPVSNDPVNTGRTSSSGAPYRALRCQDARNRGAITAFALSTSTSRDATARSDLRPAYVRGHCHTGPPVS</sequence>